<feature type="domain" description="N-acetyltransferase" evidence="1">
    <location>
        <begin position="3"/>
        <end position="147"/>
    </location>
</feature>
<dbReference type="Gene3D" id="3.40.630.30">
    <property type="match status" value="1"/>
</dbReference>
<dbReference type="AlphaFoldDB" id="A0AAU7EIK2"/>
<dbReference type="Pfam" id="PF13673">
    <property type="entry name" value="Acetyltransf_10"/>
    <property type="match status" value="1"/>
</dbReference>
<dbReference type="RefSeq" id="WP_308990585.1">
    <property type="nucleotide sequence ID" value="NZ_CP155618.1"/>
</dbReference>
<dbReference type="InterPro" id="IPR016181">
    <property type="entry name" value="Acyl_CoA_acyltransferase"/>
</dbReference>
<dbReference type="GO" id="GO:0016747">
    <property type="term" value="F:acyltransferase activity, transferring groups other than amino-acyl groups"/>
    <property type="evidence" value="ECO:0007669"/>
    <property type="project" value="InterPro"/>
</dbReference>
<reference evidence="2" key="1">
    <citation type="submission" date="2024-04" db="EMBL/GenBank/DDBJ databases">
        <title>Mariniflexile litorale, isolated from the shallow sediments of the Sea of Japan.</title>
        <authorList>
            <person name="Romanenko L."/>
            <person name="Isaeva M."/>
        </authorList>
    </citation>
    <scope>NUCLEOTIDE SEQUENCE [LARGE SCALE GENOMIC DNA]</scope>
    <source>
        <strain evidence="2">KMM 9835</strain>
    </source>
</reference>
<evidence type="ECO:0000259" key="1">
    <source>
        <dbReference type="PROSITE" id="PS51186"/>
    </source>
</evidence>
<organism evidence="2 3">
    <name type="scientific">Mariniflexile litorale</name>
    <dbReference type="NCBI Taxonomy" id="3045158"/>
    <lineage>
        <taxon>Bacteria</taxon>
        <taxon>Pseudomonadati</taxon>
        <taxon>Bacteroidota</taxon>
        <taxon>Flavobacteriia</taxon>
        <taxon>Flavobacteriales</taxon>
        <taxon>Flavobacteriaceae</taxon>
        <taxon>Mariniflexile</taxon>
    </lineage>
</organism>
<proteinExistence type="predicted"/>
<dbReference type="InterPro" id="IPR000182">
    <property type="entry name" value="GNAT_dom"/>
</dbReference>
<evidence type="ECO:0000313" key="2">
    <source>
        <dbReference type="EMBL" id="XBL15143.1"/>
    </source>
</evidence>
<evidence type="ECO:0000313" key="3">
    <source>
        <dbReference type="Proteomes" id="UP001224325"/>
    </source>
</evidence>
<dbReference type="CDD" id="cd04301">
    <property type="entry name" value="NAT_SF"/>
    <property type="match status" value="1"/>
</dbReference>
<accession>A0AAU7EIK2</accession>
<dbReference type="Proteomes" id="UP001224325">
    <property type="component" value="Chromosome"/>
</dbReference>
<protein>
    <submittedName>
        <fullName evidence="2">GNAT family N-acetyltransferase</fullName>
        <ecNumber evidence="2">2.3.1.-</ecNumber>
    </submittedName>
</protein>
<name>A0AAU7EIK2_9FLAO</name>
<dbReference type="PROSITE" id="PS51186">
    <property type="entry name" value="GNAT"/>
    <property type="match status" value="1"/>
</dbReference>
<keyword evidence="2" id="KW-0808">Transferase</keyword>
<dbReference type="KEGG" id="mlil:QLS71_003790"/>
<keyword evidence="3" id="KW-1185">Reference proteome</keyword>
<dbReference type="EMBL" id="CP155618">
    <property type="protein sequence ID" value="XBL15143.1"/>
    <property type="molecule type" value="Genomic_DNA"/>
</dbReference>
<dbReference type="SUPFAM" id="SSF55729">
    <property type="entry name" value="Acyl-CoA N-acyltransferases (Nat)"/>
    <property type="match status" value="1"/>
</dbReference>
<gene>
    <name evidence="2" type="ORF">QLS71_003790</name>
</gene>
<dbReference type="EC" id="2.3.1.-" evidence="2"/>
<sequence>MNYIIKHISTRDTYLIRHPVLRSGKPIESCVFDGDDLNTTFHLGIYTENRLVGVCSFFKNKNQLLPEAFQYQLRGMAILNEYQNIGLGKLILNYGENLLKEQNIQTIWCNARENAESFYKKMDYKIIGESFNIKNIGLHYVMHKTLKYKNPDIQGF</sequence>
<keyword evidence="2" id="KW-0012">Acyltransferase</keyword>